<evidence type="ECO:0000256" key="1">
    <source>
        <dbReference type="SAM" id="Phobius"/>
    </source>
</evidence>
<keyword evidence="1" id="KW-0472">Membrane</keyword>
<dbReference type="OrthoDB" id="9807167at2"/>
<organism evidence="2 3">
    <name type="scientific">Niallia nealsonii</name>
    <dbReference type="NCBI Taxonomy" id="115979"/>
    <lineage>
        <taxon>Bacteria</taxon>
        <taxon>Bacillati</taxon>
        <taxon>Bacillota</taxon>
        <taxon>Bacilli</taxon>
        <taxon>Bacillales</taxon>
        <taxon>Bacillaceae</taxon>
        <taxon>Niallia</taxon>
    </lineage>
</organism>
<accession>A0A2N0Z1I4</accession>
<dbReference type="Proteomes" id="UP000233375">
    <property type="component" value="Unassembled WGS sequence"/>
</dbReference>
<dbReference type="Pfam" id="PF10086">
    <property type="entry name" value="YhfC"/>
    <property type="match status" value="1"/>
</dbReference>
<sequence length="147" mass="16092">MGVLIFFVSSQVLEKILHIAVLAPTGTQLKWSANPYLFALYGGLAAGIFEEIGRFFAFKLLLKKNHQYRDGLSYGLGHDGIEAILIRGVSALSSIILYSMVQSGALSNVGGSQIPKEQLAAIQTQFADAHFCIILTYRIILSCSLRR</sequence>
<comment type="caution">
    <text evidence="2">The sequence shown here is derived from an EMBL/GenBank/DDBJ whole genome shotgun (WGS) entry which is preliminary data.</text>
</comment>
<keyword evidence="1" id="KW-1133">Transmembrane helix</keyword>
<dbReference type="InterPro" id="IPR011397">
    <property type="entry name" value="YhfC"/>
</dbReference>
<evidence type="ECO:0008006" key="4">
    <source>
        <dbReference type="Google" id="ProtNLM"/>
    </source>
</evidence>
<evidence type="ECO:0000313" key="2">
    <source>
        <dbReference type="EMBL" id="PKG23375.1"/>
    </source>
</evidence>
<feature type="transmembrane region" description="Helical" evidence="1">
    <location>
        <begin position="38"/>
        <end position="62"/>
    </location>
</feature>
<name>A0A2N0Z1I4_9BACI</name>
<keyword evidence="3" id="KW-1185">Reference proteome</keyword>
<dbReference type="EMBL" id="PISE01000025">
    <property type="protein sequence ID" value="PKG23375.1"/>
    <property type="molecule type" value="Genomic_DNA"/>
</dbReference>
<keyword evidence="1" id="KW-0812">Transmembrane</keyword>
<gene>
    <name evidence="2" type="ORF">CWS01_12215</name>
</gene>
<dbReference type="AlphaFoldDB" id="A0A2N0Z1I4"/>
<evidence type="ECO:0000313" key="3">
    <source>
        <dbReference type="Proteomes" id="UP000233375"/>
    </source>
</evidence>
<proteinExistence type="predicted"/>
<reference evidence="2 3" key="1">
    <citation type="journal article" date="2003" name="Int. J. Syst. Evol. Microbiol.">
        <title>Bacillus nealsonii sp. nov., isolated from a spacecraft-assembly facility, whose spores are gamma-radiation resistant.</title>
        <authorList>
            <person name="Venkateswaran K."/>
            <person name="Kempf M."/>
            <person name="Chen F."/>
            <person name="Satomi M."/>
            <person name="Nicholson W."/>
            <person name="Kern R."/>
        </authorList>
    </citation>
    <scope>NUCLEOTIDE SEQUENCE [LARGE SCALE GENOMIC DNA]</scope>
    <source>
        <strain evidence="2 3">FO-92</strain>
    </source>
</reference>
<protein>
    <recommendedName>
        <fullName evidence="4">YhfC family intramembrane metalloprotease</fullName>
    </recommendedName>
</protein>